<dbReference type="AlphaFoldDB" id="A0A0C3JJE3"/>
<keyword evidence="2" id="KW-1185">Reference proteome</keyword>
<organism evidence="1 2">
    <name type="scientific">Pisolithus tinctorius Marx 270</name>
    <dbReference type="NCBI Taxonomy" id="870435"/>
    <lineage>
        <taxon>Eukaryota</taxon>
        <taxon>Fungi</taxon>
        <taxon>Dikarya</taxon>
        <taxon>Basidiomycota</taxon>
        <taxon>Agaricomycotina</taxon>
        <taxon>Agaricomycetes</taxon>
        <taxon>Agaricomycetidae</taxon>
        <taxon>Boletales</taxon>
        <taxon>Sclerodermatineae</taxon>
        <taxon>Pisolithaceae</taxon>
        <taxon>Pisolithus</taxon>
    </lineage>
</organism>
<dbReference type="HOGENOM" id="CLU_2997456_0_0_1"/>
<protein>
    <submittedName>
        <fullName evidence="1">Uncharacterized protein</fullName>
    </submittedName>
</protein>
<gene>
    <name evidence="1" type="ORF">M404DRAFT_1005883</name>
</gene>
<dbReference type="Proteomes" id="UP000054217">
    <property type="component" value="Unassembled WGS sequence"/>
</dbReference>
<evidence type="ECO:0000313" key="2">
    <source>
        <dbReference type="Proteomes" id="UP000054217"/>
    </source>
</evidence>
<proteinExistence type="predicted"/>
<sequence length="57" mass="6291">MRYLNASTITSFRGRCFSTALRQFTGSTSLQPYYVPAAIKYLAPQDPLSKTAAARSD</sequence>
<dbReference type="InParanoid" id="A0A0C3JJE3"/>
<evidence type="ECO:0000313" key="1">
    <source>
        <dbReference type="EMBL" id="KIN97706.1"/>
    </source>
</evidence>
<reference evidence="2" key="2">
    <citation type="submission" date="2015-01" db="EMBL/GenBank/DDBJ databases">
        <title>Evolutionary Origins and Diversification of the Mycorrhizal Mutualists.</title>
        <authorList>
            <consortium name="DOE Joint Genome Institute"/>
            <consortium name="Mycorrhizal Genomics Consortium"/>
            <person name="Kohler A."/>
            <person name="Kuo A."/>
            <person name="Nagy L.G."/>
            <person name="Floudas D."/>
            <person name="Copeland A."/>
            <person name="Barry K.W."/>
            <person name="Cichocki N."/>
            <person name="Veneault-Fourrey C."/>
            <person name="LaButti K."/>
            <person name="Lindquist E.A."/>
            <person name="Lipzen A."/>
            <person name="Lundell T."/>
            <person name="Morin E."/>
            <person name="Murat C."/>
            <person name="Riley R."/>
            <person name="Ohm R."/>
            <person name="Sun H."/>
            <person name="Tunlid A."/>
            <person name="Henrissat B."/>
            <person name="Grigoriev I.V."/>
            <person name="Hibbett D.S."/>
            <person name="Martin F."/>
        </authorList>
    </citation>
    <scope>NUCLEOTIDE SEQUENCE [LARGE SCALE GENOMIC DNA]</scope>
    <source>
        <strain evidence="2">Marx 270</strain>
    </source>
</reference>
<name>A0A0C3JJE3_PISTI</name>
<accession>A0A0C3JJE3</accession>
<reference evidence="1 2" key="1">
    <citation type="submission" date="2014-04" db="EMBL/GenBank/DDBJ databases">
        <authorList>
            <consortium name="DOE Joint Genome Institute"/>
            <person name="Kuo A."/>
            <person name="Kohler A."/>
            <person name="Costa M.D."/>
            <person name="Nagy L.G."/>
            <person name="Floudas D."/>
            <person name="Copeland A."/>
            <person name="Barry K.W."/>
            <person name="Cichocki N."/>
            <person name="Veneault-Fourrey C."/>
            <person name="LaButti K."/>
            <person name="Lindquist E.A."/>
            <person name="Lipzen A."/>
            <person name="Lundell T."/>
            <person name="Morin E."/>
            <person name="Murat C."/>
            <person name="Sun H."/>
            <person name="Tunlid A."/>
            <person name="Henrissat B."/>
            <person name="Grigoriev I.V."/>
            <person name="Hibbett D.S."/>
            <person name="Martin F."/>
            <person name="Nordberg H.P."/>
            <person name="Cantor M.N."/>
            <person name="Hua S.X."/>
        </authorList>
    </citation>
    <scope>NUCLEOTIDE SEQUENCE [LARGE SCALE GENOMIC DNA]</scope>
    <source>
        <strain evidence="1 2">Marx 270</strain>
    </source>
</reference>
<dbReference type="EMBL" id="KN832025">
    <property type="protein sequence ID" value="KIN97706.1"/>
    <property type="molecule type" value="Genomic_DNA"/>
</dbReference>